<dbReference type="PROSITE" id="PS50943">
    <property type="entry name" value="HTH_CROC1"/>
    <property type="match status" value="1"/>
</dbReference>
<dbReference type="InterPro" id="IPR011579">
    <property type="entry name" value="ATPase_dom"/>
</dbReference>
<dbReference type="Pfam" id="PF13560">
    <property type="entry name" value="HTH_31"/>
    <property type="match status" value="1"/>
</dbReference>
<reference evidence="3" key="1">
    <citation type="journal article" date="2019" name="Int. J. Syst. Evol. Microbiol.">
        <title>The Global Catalogue of Microorganisms (GCM) 10K type strain sequencing project: providing services to taxonomists for standard genome sequencing and annotation.</title>
        <authorList>
            <consortium name="The Broad Institute Genomics Platform"/>
            <consortium name="The Broad Institute Genome Sequencing Center for Infectious Disease"/>
            <person name="Wu L."/>
            <person name="Ma J."/>
        </authorList>
    </citation>
    <scope>NUCLEOTIDE SEQUENCE [LARGE SCALE GENOMIC DNA]</scope>
    <source>
        <strain evidence="3">CGMCC 4.7152</strain>
    </source>
</reference>
<dbReference type="SUPFAM" id="SSF52540">
    <property type="entry name" value="P-loop containing nucleoside triphosphate hydrolases"/>
    <property type="match status" value="1"/>
</dbReference>
<protein>
    <submittedName>
        <fullName evidence="2">Helix-turn-helix domain-containing protein</fullName>
    </submittedName>
</protein>
<dbReference type="InterPro" id="IPR010982">
    <property type="entry name" value="Lambda_DNA-bd_dom_sf"/>
</dbReference>
<dbReference type="Proteomes" id="UP001595912">
    <property type="component" value="Unassembled WGS sequence"/>
</dbReference>
<dbReference type="SMART" id="SM00530">
    <property type="entry name" value="HTH_XRE"/>
    <property type="match status" value="1"/>
</dbReference>
<gene>
    <name evidence="2" type="ORF">ACFPIJ_08650</name>
</gene>
<proteinExistence type="predicted"/>
<dbReference type="Gene3D" id="3.40.50.300">
    <property type="entry name" value="P-loop containing nucleotide triphosphate hydrolases"/>
    <property type="match status" value="1"/>
</dbReference>
<dbReference type="Gene3D" id="1.10.260.40">
    <property type="entry name" value="lambda repressor-like DNA-binding domains"/>
    <property type="match status" value="1"/>
</dbReference>
<comment type="caution">
    <text evidence="2">The sequence shown here is derived from an EMBL/GenBank/DDBJ whole genome shotgun (WGS) entry which is preliminary data.</text>
</comment>
<dbReference type="Pfam" id="PF13424">
    <property type="entry name" value="TPR_12"/>
    <property type="match status" value="1"/>
</dbReference>
<dbReference type="EMBL" id="JBHSIU010000010">
    <property type="protein sequence ID" value="MFC4997897.1"/>
    <property type="molecule type" value="Genomic_DNA"/>
</dbReference>
<dbReference type="InterPro" id="IPR011990">
    <property type="entry name" value="TPR-like_helical_dom_sf"/>
</dbReference>
<dbReference type="Pfam" id="PF01637">
    <property type="entry name" value="ATPase_2"/>
    <property type="match status" value="1"/>
</dbReference>
<dbReference type="PRINTS" id="PR00364">
    <property type="entry name" value="DISEASERSIST"/>
</dbReference>
<feature type="domain" description="HTH cro/C1-type" evidence="1">
    <location>
        <begin position="10"/>
        <end position="65"/>
    </location>
</feature>
<dbReference type="SUPFAM" id="SSF48452">
    <property type="entry name" value="TPR-like"/>
    <property type="match status" value="1"/>
</dbReference>
<evidence type="ECO:0000313" key="2">
    <source>
        <dbReference type="EMBL" id="MFC4997897.1"/>
    </source>
</evidence>
<evidence type="ECO:0000313" key="3">
    <source>
        <dbReference type="Proteomes" id="UP001595912"/>
    </source>
</evidence>
<dbReference type="InterPro" id="IPR003593">
    <property type="entry name" value="AAA+_ATPase"/>
</dbReference>
<evidence type="ECO:0000259" key="1">
    <source>
        <dbReference type="PROSITE" id="PS50943"/>
    </source>
</evidence>
<accession>A0ABV9VNE4</accession>
<dbReference type="CDD" id="cd00093">
    <property type="entry name" value="HTH_XRE"/>
    <property type="match status" value="1"/>
</dbReference>
<sequence length="743" mass="79055">MQRSEFGPRLRDLRVRAGLTIEALAEASGVSVRAISDTERGRSRAPQPRTVAALAAGLGLAPADTEAFTELGRSGRETTVTAGRPRSCELPRRSVHFVGRDAELAVIGRRVAAGSAKVTVLYGPPGVGKTALAIRVAEQHRDRFPDGCYYLDLRGTEPEPVTTGDALTVLLKALGVHSRQVARDEDERAGQLRALLAGRRCLLILDNAGGEAQVRGLLPGGGANCVLVTSRRALGGLEAVRRHPIASLRPEESAALLESVGGGGGTAEATATLAQLCGHLPLALHIAGTRLAGRGSMADLVAELSDANRRLATLSASGSGVEAAFAVSYAQLAGPARTTFRRLAQVPTVSFAPAAAAVLAGCDVFTAEDQLEELLDLGLLQPEGAERYRFHDLIRLFATDRLRTEEPAEVSGDTARRLRDWYLDTAIAAGRWFEPAYGGPPDAWSGPVPLDTAELAQTWLQVEFDGWVEAMRGAAAGGAHQRVVDVAEALHWYSDRTYSVEPWRVVYTLSRESAALLPDRHQEVTHINYLAWAYGTCDARYEESAAIAMDAYRMAVELGDVKEQANALAYAADPVRHAGRHDEAIAMLERSLALADEAGDDDMYVQTMISVGLCLRDAGRSDAAVAQLRAALTELDRRPLAAAPAQIARLTAWVHLSTTYADAGRWPETVEAARAALPLAETFGEPSITGQVQVAYGEACAALGDTATARDALGAATQLLEDRGNLARWLQRARAGLAALSSA</sequence>
<dbReference type="PANTHER" id="PTHR47691">
    <property type="entry name" value="REGULATOR-RELATED"/>
    <property type="match status" value="1"/>
</dbReference>
<dbReference type="InterPro" id="IPR027417">
    <property type="entry name" value="P-loop_NTPase"/>
</dbReference>
<organism evidence="2 3">
    <name type="scientific">Dactylosporangium cerinum</name>
    <dbReference type="NCBI Taxonomy" id="1434730"/>
    <lineage>
        <taxon>Bacteria</taxon>
        <taxon>Bacillati</taxon>
        <taxon>Actinomycetota</taxon>
        <taxon>Actinomycetes</taxon>
        <taxon>Micromonosporales</taxon>
        <taxon>Micromonosporaceae</taxon>
        <taxon>Dactylosporangium</taxon>
    </lineage>
</organism>
<dbReference type="PANTHER" id="PTHR47691:SF3">
    <property type="entry name" value="HTH-TYPE TRANSCRIPTIONAL REGULATOR RV0890C-RELATED"/>
    <property type="match status" value="1"/>
</dbReference>
<dbReference type="SUPFAM" id="SSF47413">
    <property type="entry name" value="lambda repressor-like DNA-binding domains"/>
    <property type="match status" value="1"/>
</dbReference>
<name>A0ABV9VNE4_9ACTN</name>
<dbReference type="RefSeq" id="WP_380114141.1">
    <property type="nucleotide sequence ID" value="NZ_JBHSIU010000010.1"/>
</dbReference>
<dbReference type="InterPro" id="IPR001387">
    <property type="entry name" value="Cro/C1-type_HTH"/>
</dbReference>
<dbReference type="Gene3D" id="1.25.40.10">
    <property type="entry name" value="Tetratricopeptide repeat domain"/>
    <property type="match status" value="1"/>
</dbReference>
<dbReference type="SMART" id="SM00382">
    <property type="entry name" value="AAA"/>
    <property type="match status" value="1"/>
</dbReference>
<keyword evidence="3" id="KW-1185">Reference proteome</keyword>